<keyword evidence="1" id="KW-0175">Coiled coil</keyword>
<reference evidence="3 4" key="1">
    <citation type="journal article" date="2019" name="Nat. Ecol. Evol.">
        <title>Megaphylogeny resolves global patterns of mushroom evolution.</title>
        <authorList>
            <person name="Varga T."/>
            <person name="Krizsan K."/>
            <person name="Foldi C."/>
            <person name="Dima B."/>
            <person name="Sanchez-Garcia M."/>
            <person name="Sanchez-Ramirez S."/>
            <person name="Szollosi G.J."/>
            <person name="Szarkandi J.G."/>
            <person name="Papp V."/>
            <person name="Albert L."/>
            <person name="Andreopoulos W."/>
            <person name="Angelini C."/>
            <person name="Antonin V."/>
            <person name="Barry K.W."/>
            <person name="Bougher N.L."/>
            <person name="Buchanan P."/>
            <person name="Buyck B."/>
            <person name="Bense V."/>
            <person name="Catcheside P."/>
            <person name="Chovatia M."/>
            <person name="Cooper J."/>
            <person name="Damon W."/>
            <person name="Desjardin D."/>
            <person name="Finy P."/>
            <person name="Geml J."/>
            <person name="Haridas S."/>
            <person name="Hughes K."/>
            <person name="Justo A."/>
            <person name="Karasinski D."/>
            <person name="Kautmanova I."/>
            <person name="Kiss B."/>
            <person name="Kocsube S."/>
            <person name="Kotiranta H."/>
            <person name="LaButti K.M."/>
            <person name="Lechner B.E."/>
            <person name="Liimatainen K."/>
            <person name="Lipzen A."/>
            <person name="Lukacs Z."/>
            <person name="Mihaltcheva S."/>
            <person name="Morgado L.N."/>
            <person name="Niskanen T."/>
            <person name="Noordeloos M.E."/>
            <person name="Ohm R.A."/>
            <person name="Ortiz-Santana B."/>
            <person name="Ovrebo C."/>
            <person name="Racz N."/>
            <person name="Riley R."/>
            <person name="Savchenko A."/>
            <person name="Shiryaev A."/>
            <person name="Soop K."/>
            <person name="Spirin V."/>
            <person name="Szebenyi C."/>
            <person name="Tomsovsky M."/>
            <person name="Tulloss R.E."/>
            <person name="Uehling J."/>
            <person name="Grigoriev I.V."/>
            <person name="Vagvolgyi C."/>
            <person name="Papp T."/>
            <person name="Martin F.M."/>
            <person name="Miettinen O."/>
            <person name="Hibbett D.S."/>
            <person name="Nagy L.G."/>
        </authorList>
    </citation>
    <scope>NUCLEOTIDE SEQUENCE [LARGE SCALE GENOMIC DNA]</scope>
    <source>
        <strain evidence="3 4">FP101781</strain>
    </source>
</reference>
<name>A0A4Y7SKB5_COPMI</name>
<dbReference type="STRING" id="71717.A0A4Y7SKB5"/>
<proteinExistence type="predicted"/>
<organism evidence="3 4">
    <name type="scientific">Coprinellus micaceus</name>
    <name type="common">Glistening ink-cap mushroom</name>
    <name type="synonym">Coprinus micaceus</name>
    <dbReference type="NCBI Taxonomy" id="71717"/>
    <lineage>
        <taxon>Eukaryota</taxon>
        <taxon>Fungi</taxon>
        <taxon>Dikarya</taxon>
        <taxon>Basidiomycota</taxon>
        <taxon>Agaricomycotina</taxon>
        <taxon>Agaricomycetes</taxon>
        <taxon>Agaricomycetidae</taxon>
        <taxon>Agaricales</taxon>
        <taxon>Agaricineae</taxon>
        <taxon>Psathyrellaceae</taxon>
        <taxon>Coprinellus</taxon>
    </lineage>
</organism>
<gene>
    <name evidence="3" type="ORF">FA13DRAFT_1716157</name>
</gene>
<dbReference type="InterPro" id="IPR032675">
    <property type="entry name" value="LRR_dom_sf"/>
</dbReference>
<dbReference type="SUPFAM" id="SSF52047">
    <property type="entry name" value="RNI-like"/>
    <property type="match status" value="1"/>
</dbReference>
<dbReference type="EMBL" id="QPFP01000093">
    <property type="protein sequence ID" value="TEB22330.1"/>
    <property type="molecule type" value="Genomic_DNA"/>
</dbReference>
<feature type="compositionally biased region" description="Pro residues" evidence="2">
    <location>
        <begin position="207"/>
        <end position="237"/>
    </location>
</feature>
<dbReference type="SUPFAM" id="SSF81383">
    <property type="entry name" value="F-box domain"/>
    <property type="match status" value="1"/>
</dbReference>
<feature type="region of interest" description="Disordered" evidence="2">
    <location>
        <begin position="166"/>
        <end position="255"/>
    </location>
</feature>
<accession>A0A4Y7SKB5</accession>
<evidence type="ECO:0008006" key="5">
    <source>
        <dbReference type="Google" id="ProtNLM"/>
    </source>
</evidence>
<dbReference type="InterPro" id="IPR036047">
    <property type="entry name" value="F-box-like_dom_sf"/>
</dbReference>
<dbReference type="Gene3D" id="3.80.10.10">
    <property type="entry name" value="Ribonuclease Inhibitor"/>
    <property type="match status" value="1"/>
</dbReference>
<dbReference type="AlphaFoldDB" id="A0A4Y7SKB5"/>
<dbReference type="Proteomes" id="UP000298030">
    <property type="component" value="Unassembled WGS sequence"/>
</dbReference>
<feature type="coiled-coil region" evidence="1">
    <location>
        <begin position="24"/>
        <end position="69"/>
    </location>
</feature>
<evidence type="ECO:0000256" key="2">
    <source>
        <dbReference type="SAM" id="MobiDB-lite"/>
    </source>
</evidence>
<comment type="caution">
    <text evidence="3">The sequence shown here is derived from an EMBL/GenBank/DDBJ whole genome shotgun (WGS) entry which is preliminary data.</text>
</comment>
<dbReference type="OrthoDB" id="3208947at2759"/>
<keyword evidence="4" id="KW-1185">Reference proteome</keyword>
<protein>
    <recommendedName>
        <fullName evidence="5">F-box domain-containing protein</fullName>
    </recommendedName>
</protein>
<feature type="compositionally biased region" description="Basic and acidic residues" evidence="2">
    <location>
        <begin position="166"/>
        <end position="178"/>
    </location>
</feature>
<evidence type="ECO:0000313" key="3">
    <source>
        <dbReference type="EMBL" id="TEB22330.1"/>
    </source>
</evidence>
<evidence type="ECO:0000256" key="1">
    <source>
        <dbReference type="SAM" id="Coils"/>
    </source>
</evidence>
<evidence type="ECO:0000313" key="4">
    <source>
        <dbReference type="Proteomes" id="UP000298030"/>
    </source>
</evidence>
<sequence length="626" mass="68396">MPPSLLPFPDPPTKDTLAGARRLLETNRTSIQALNARIDAAEATLARIVRESRCAIGDMEKERERLRKKELATLAYLSPVRRLPQELVREIFMWCFEEHPCCAWVLAAVSTSWRRLALRMPFLWSKIRLVTTPSASADTIRLWLERSGDVVPLDIEIFLRVGSPKQLEHGGSRDRREPAIAPSTPTPPPTWSVGLPPTQNGAAPYAVPQPPPPPPTMNPGAPPAVAGPPPIAMPPSAPSNDPWNAQHSSDRHSSATRSSMHWGHIAFFYLVEQMHRWERFIFRFDRQFTSMGALKSINGDAPLLKEFEVSSAEAGFYVEWPWLPNCGDSAGASLPNLRSVTLQHTPFKWSSPMLKDLEHLSLRATPTSHLPLDRIQYILSSSPQLKTLSIHFQGVLPSILTMSPLTLPNLTTFSIGGHYLLTQLVDTLVLPSLTTLALDIESRDPIEDTLSSLLTRSCSPPLSHLSIAYGSELSGVSSANGVASFYYGPGGIVISWNVLSELYHLKTLEVGGTPLEALLTALGPPDDDANNISTWACPLLERLSMKNCHSHGEGVARLVQLVEARNPAGNASAATVAGVTPVRMNRLELLECPSLGLDIVRWLKGRVEGVIPGRAPSLPVIAAPPA</sequence>